<dbReference type="OrthoDB" id="5498330at2"/>
<dbReference type="SFLD" id="SFLDS00003">
    <property type="entry name" value="Haloacid_Dehalogenase"/>
    <property type="match status" value="1"/>
</dbReference>
<evidence type="ECO:0000256" key="3">
    <source>
        <dbReference type="ARBA" id="ARBA00022801"/>
    </source>
</evidence>
<dbReference type="RefSeq" id="WP_121173416.1">
    <property type="nucleotide sequence ID" value="NZ_RBIN01000007.1"/>
</dbReference>
<proteinExistence type="inferred from homology"/>
<evidence type="ECO:0000256" key="1">
    <source>
        <dbReference type="ARBA" id="ARBA00001946"/>
    </source>
</evidence>
<dbReference type="EMBL" id="RBIN01000007">
    <property type="protein sequence ID" value="RKQ97075.1"/>
    <property type="molecule type" value="Genomic_DNA"/>
</dbReference>
<reference evidence="6 7" key="1">
    <citation type="submission" date="2018-10" db="EMBL/GenBank/DDBJ databases">
        <title>Genomic Encyclopedia of Type Strains, Phase IV (KMG-IV): sequencing the most valuable type-strain genomes for metagenomic binning, comparative biology and taxonomic classification.</title>
        <authorList>
            <person name="Goeker M."/>
        </authorList>
    </citation>
    <scope>NUCLEOTIDE SEQUENCE [LARGE SCALE GENOMIC DNA]</scope>
    <source>
        <strain evidence="6 7">DSM 23229</strain>
    </source>
</reference>
<evidence type="ECO:0000256" key="5">
    <source>
        <dbReference type="ARBA" id="ARBA00034778"/>
    </source>
</evidence>
<evidence type="ECO:0000313" key="7">
    <source>
        <dbReference type="Proteomes" id="UP000281975"/>
    </source>
</evidence>
<dbReference type="InterPro" id="IPR023214">
    <property type="entry name" value="HAD_sf"/>
</dbReference>
<comment type="cofactor">
    <cofactor evidence="1">
        <name>Mg(2+)</name>
        <dbReference type="ChEBI" id="CHEBI:18420"/>
    </cofactor>
</comment>
<keyword evidence="3" id="KW-0378">Hydrolase</keyword>
<dbReference type="NCBIfam" id="TIGR01484">
    <property type="entry name" value="HAD-SF-IIB"/>
    <property type="match status" value="1"/>
</dbReference>
<keyword evidence="4" id="KW-0460">Magnesium</keyword>
<evidence type="ECO:0008006" key="8">
    <source>
        <dbReference type="Google" id="ProtNLM"/>
    </source>
</evidence>
<dbReference type="GO" id="GO:0016791">
    <property type="term" value="F:phosphatase activity"/>
    <property type="evidence" value="ECO:0007669"/>
    <property type="project" value="UniProtKB-ARBA"/>
</dbReference>
<dbReference type="InterPro" id="IPR006379">
    <property type="entry name" value="HAD-SF_hydro_IIB"/>
</dbReference>
<dbReference type="NCBIfam" id="TIGR00099">
    <property type="entry name" value="Cof-subfamily"/>
    <property type="match status" value="1"/>
</dbReference>
<gene>
    <name evidence="6" type="ORF">C7446_2492</name>
</gene>
<dbReference type="PANTHER" id="PTHR47267:SF4">
    <property type="entry name" value="PYRIDOXAL PHOSPHATE PHOSPHATASE YIGL"/>
    <property type="match status" value="1"/>
</dbReference>
<evidence type="ECO:0000256" key="4">
    <source>
        <dbReference type="ARBA" id="ARBA00022842"/>
    </source>
</evidence>
<dbReference type="Pfam" id="PF08282">
    <property type="entry name" value="Hydrolase_3"/>
    <property type="match status" value="1"/>
</dbReference>
<sequence length="266" mass="29145">MSTSLIVSDLDHTLLNAEHRLDDITIETFQALAARGHHLAIASGRHFRDIAAVRRMLGVSGHIISTNGAHLHAPDDSLIFETHVPMEAVAELMSLDVPESVRINLYTGDRWLIDAPEPALLAFHASTGFSYEVTDVRSFQGHDIGKVLFIGDPELLAALETEIRARLGESVYVTYSLPNSLEIMNREASKGRMLQRLMAQLEVPAERTLAFGDNLNDIDMLQTAGRAYAVANAHTQLTLSAPHAEIIGSNVDAGVAYKLRELFALD</sequence>
<dbReference type="CDD" id="cd07516">
    <property type="entry name" value="HAD_Pase"/>
    <property type="match status" value="1"/>
</dbReference>
<dbReference type="PANTHER" id="PTHR47267">
    <property type="match status" value="1"/>
</dbReference>
<dbReference type="InterPro" id="IPR036412">
    <property type="entry name" value="HAD-like_sf"/>
</dbReference>
<name>A0A420WUF8_9GAMM</name>
<accession>A0A420WUF8</accession>
<evidence type="ECO:0000313" key="6">
    <source>
        <dbReference type="EMBL" id="RKQ97075.1"/>
    </source>
</evidence>
<dbReference type="AlphaFoldDB" id="A0A420WUF8"/>
<dbReference type="Gene3D" id="3.40.50.1000">
    <property type="entry name" value="HAD superfamily/HAD-like"/>
    <property type="match status" value="1"/>
</dbReference>
<comment type="caution">
    <text evidence="6">The sequence shown here is derived from an EMBL/GenBank/DDBJ whole genome shotgun (WGS) entry which is preliminary data.</text>
</comment>
<organism evidence="6 7">
    <name type="scientific">Kushneria sinocarnis</name>
    <dbReference type="NCBI Taxonomy" id="595502"/>
    <lineage>
        <taxon>Bacteria</taxon>
        <taxon>Pseudomonadati</taxon>
        <taxon>Pseudomonadota</taxon>
        <taxon>Gammaproteobacteria</taxon>
        <taxon>Oceanospirillales</taxon>
        <taxon>Halomonadaceae</taxon>
        <taxon>Kushneria</taxon>
    </lineage>
</organism>
<keyword evidence="7" id="KW-1185">Reference proteome</keyword>
<dbReference type="SFLD" id="SFLDG01140">
    <property type="entry name" value="C2.B:_Phosphomannomutase_and_P"/>
    <property type="match status" value="1"/>
</dbReference>
<dbReference type="Proteomes" id="UP000281975">
    <property type="component" value="Unassembled WGS sequence"/>
</dbReference>
<dbReference type="SUPFAM" id="SSF56784">
    <property type="entry name" value="HAD-like"/>
    <property type="match status" value="1"/>
</dbReference>
<protein>
    <recommendedName>
        <fullName evidence="8">Cof subfamily protein (Haloacid dehalogenase superfamily)/HAD superfamily hydrolase (TIGR01484 family)</fullName>
    </recommendedName>
</protein>
<dbReference type="Gene3D" id="3.30.1240.10">
    <property type="match status" value="1"/>
</dbReference>
<dbReference type="InterPro" id="IPR000150">
    <property type="entry name" value="Cof"/>
</dbReference>
<dbReference type="GO" id="GO:0000287">
    <property type="term" value="F:magnesium ion binding"/>
    <property type="evidence" value="ECO:0007669"/>
    <property type="project" value="UniProtKB-ARBA"/>
</dbReference>
<evidence type="ECO:0000256" key="2">
    <source>
        <dbReference type="ARBA" id="ARBA00022723"/>
    </source>
</evidence>
<keyword evidence="2" id="KW-0479">Metal-binding</keyword>
<comment type="similarity">
    <text evidence="5">Belongs to the HAD-like hydrolase superfamily. Cof family.</text>
</comment>